<keyword evidence="2" id="KW-1185">Reference proteome</keyword>
<accession>A0A368EZK6</accession>
<dbReference type="Proteomes" id="UP000252519">
    <property type="component" value="Unassembled WGS sequence"/>
</dbReference>
<evidence type="ECO:0000313" key="2">
    <source>
        <dbReference type="Proteomes" id="UP000252519"/>
    </source>
</evidence>
<proteinExistence type="predicted"/>
<dbReference type="AlphaFoldDB" id="A0A368EZK6"/>
<organism evidence="1 2">
    <name type="scientific">Ancylostoma caninum</name>
    <name type="common">Dog hookworm</name>
    <dbReference type="NCBI Taxonomy" id="29170"/>
    <lineage>
        <taxon>Eukaryota</taxon>
        <taxon>Metazoa</taxon>
        <taxon>Ecdysozoa</taxon>
        <taxon>Nematoda</taxon>
        <taxon>Chromadorea</taxon>
        <taxon>Rhabditida</taxon>
        <taxon>Rhabditina</taxon>
        <taxon>Rhabditomorpha</taxon>
        <taxon>Strongyloidea</taxon>
        <taxon>Ancylostomatidae</taxon>
        <taxon>Ancylostomatinae</taxon>
        <taxon>Ancylostoma</taxon>
    </lineage>
</organism>
<sequence>MTTAYNFPDLNISPISIGDEEDAGDVDSLNTLPKVLNYIRFQVHVPLEVSLKGLSISGSTPSRNPSIVPDSDPIRLEAASEDEQLLNPARVRLSGGGRGTGQSHGLSLRLGESFDESSEEVFIAMENKMKHSLFSVAESCDIAADLH</sequence>
<evidence type="ECO:0000313" key="1">
    <source>
        <dbReference type="EMBL" id="RCN25272.1"/>
    </source>
</evidence>
<reference evidence="1 2" key="1">
    <citation type="submission" date="2014-10" db="EMBL/GenBank/DDBJ databases">
        <title>Draft genome of the hookworm Ancylostoma caninum.</title>
        <authorList>
            <person name="Mitreva M."/>
        </authorList>
    </citation>
    <scope>NUCLEOTIDE SEQUENCE [LARGE SCALE GENOMIC DNA]</scope>
    <source>
        <strain evidence="1 2">Baltimore</strain>
    </source>
</reference>
<protein>
    <submittedName>
        <fullName evidence="1">Uncharacterized protein</fullName>
    </submittedName>
</protein>
<dbReference type="STRING" id="29170.A0A368EZK6"/>
<gene>
    <name evidence="1" type="ORF">ANCCAN_29017</name>
</gene>
<name>A0A368EZK6_ANCCA</name>
<comment type="caution">
    <text evidence="1">The sequence shown here is derived from an EMBL/GenBank/DDBJ whole genome shotgun (WGS) entry which is preliminary data.</text>
</comment>
<dbReference type="OrthoDB" id="5873914at2759"/>
<feature type="non-terminal residue" evidence="1">
    <location>
        <position position="147"/>
    </location>
</feature>
<dbReference type="EMBL" id="JOJR01013013">
    <property type="protein sequence ID" value="RCN25272.1"/>
    <property type="molecule type" value="Genomic_DNA"/>
</dbReference>